<feature type="domain" description="N-acetyltransferase" evidence="3">
    <location>
        <begin position="117"/>
        <end position="248"/>
    </location>
</feature>
<dbReference type="Gene3D" id="3.40.630.30">
    <property type="match status" value="1"/>
</dbReference>
<dbReference type="GO" id="GO:0016747">
    <property type="term" value="F:acyltransferase activity, transferring groups other than amino-acyl groups"/>
    <property type="evidence" value="ECO:0007669"/>
    <property type="project" value="InterPro"/>
</dbReference>
<dbReference type="RefSeq" id="XP_002955302.1">
    <property type="nucleotide sequence ID" value="XM_002955256.1"/>
</dbReference>
<dbReference type="Proteomes" id="UP000001058">
    <property type="component" value="Unassembled WGS sequence"/>
</dbReference>
<feature type="compositionally biased region" description="Gly residues" evidence="1">
    <location>
        <begin position="1124"/>
        <end position="1135"/>
    </location>
</feature>
<dbReference type="EMBL" id="GL378371">
    <property type="protein sequence ID" value="EFJ43602.1"/>
    <property type="molecule type" value="Genomic_DNA"/>
</dbReference>
<feature type="transmembrane region" description="Helical" evidence="2">
    <location>
        <begin position="482"/>
        <end position="504"/>
    </location>
</feature>
<dbReference type="PANTHER" id="PTHR42791:SF1">
    <property type="entry name" value="N-ACETYLTRANSFERASE DOMAIN-CONTAINING PROTEIN"/>
    <property type="match status" value="1"/>
</dbReference>
<feature type="compositionally biased region" description="Polar residues" evidence="1">
    <location>
        <begin position="693"/>
        <end position="712"/>
    </location>
</feature>
<dbReference type="GeneID" id="9616271"/>
<feature type="compositionally biased region" description="Polar residues" evidence="1">
    <location>
        <begin position="742"/>
        <end position="757"/>
    </location>
</feature>
<feature type="region of interest" description="Disordered" evidence="1">
    <location>
        <begin position="2003"/>
        <end position="2038"/>
    </location>
</feature>
<dbReference type="Pfam" id="PF13508">
    <property type="entry name" value="Acetyltransf_7"/>
    <property type="match status" value="1"/>
</dbReference>
<protein>
    <recommendedName>
        <fullName evidence="3">N-acetyltransferase domain-containing protein</fullName>
    </recommendedName>
</protein>
<feature type="region of interest" description="Disordered" evidence="1">
    <location>
        <begin position="341"/>
        <end position="360"/>
    </location>
</feature>
<feature type="region of interest" description="Disordered" evidence="1">
    <location>
        <begin position="1304"/>
        <end position="1326"/>
    </location>
</feature>
<feature type="region of interest" description="Disordered" evidence="1">
    <location>
        <begin position="2064"/>
        <end position="2188"/>
    </location>
</feature>
<proteinExistence type="predicted"/>
<feature type="region of interest" description="Disordered" evidence="1">
    <location>
        <begin position="2329"/>
        <end position="2353"/>
    </location>
</feature>
<reference evidence="4 5" key="1">
    <citation type="journal article" date="2010" name="Science">
        <title>Genomic analysis of organismal complexity in the multicellular green alga Volvox carteri.</title>
        <authorList>
            <person name="Prochnik S.E."/>
            <person name="Umen J."/>
            <person name="Nedelcu A.M."/>
            <person name="Hallmann A."/>
            <person name="Miller S.M."/>
            <person name="Nishii I."/>
            <person name="Ferris P."/>
            <person name="Kuo A."/>
            <person name="Mitros T."/>
            <person name="Fritz-Laylin L.K."/>
            <person name="Hellsten U."/>
            <person name="Chapman J."/>
            <person name="Simakov O."/>
            <person name="Rensing S.A."/>
            <person name="Terry A."/>
            <person name="Pangilinan J."/>
            <person name="Kapitonov V."/>
            <person name="Jurka J."/>
            <person name="Salamov A."/>
            <person name="Shapiro H."/>
            <person name="Schmutz J."/>
            <person name="Grimwood J."/>
            <person name="Lindquist E."/>
            <person name="Lucas S."/>
            <person name="Grigoriev I.V."/>
            <person name="Schmitt R."/>
            <person name="Kirk D."/>
            <person name="Rokhsar D.S."/>
        </authorList>
    </citation>
    <scope>NUCLEOTIDE SEQUENCE [LARGE SCALE GENOMIC DNA]</scope>
    <source>
        <strain evidence="5">f. Nagariensis / Eve</strain>
    </source>
</reference>
<evidence type="ECO:0000256" key="2">
    <source>
        <dbReference type="SAM" id="Phobius"/>
    </source>
</evidence>
<keyword evidence="2" id="KW-0472">Membrane</keyword>
<feature type="region of interest" description="Disordered" evidence="1">
    <location>
        <begin position="1611"/>
        <end position="1645"/>
    </location>
</feature>
<keyword evidence="2" id="KW-1133">Transmembrane helix</keyword>
<dbReference type="InterPro" id="IPR016181">
    <property type="entry name" value="Acyl_CoA_acyltransferase"/>
</dbReference>
<evidence type="ECO:0000313" key="5">
    <source>
        <dbReference type="Proteomes" id="UP000001058"/>
    </source>
</evidence>
<feature type="transmembrane region" description="Helical" evidence="2">
    <location>
        <begin position="2393"/>
        <end position="2413"/>
    </location>
</feature>
<evidence type="ECO:0000256" key="1">
    <source>
        <dbReference type="SAM" id="MobiDB-lite"/>
    </source>
</evidence>
<feature type="compositionally biased region" description="Basic and acidic residues" evidence="1">
    <location>
        <begin position="1093"/>
        <end position="1104"/>
    </location>
</feature>
<feature type="region of interest" description="Disordered" evidence="1">
    <location>
        <begin position="1945"/>
        <end position="1967"/>
    </location>
</feature>
<dbReference type="CDD" id="cd04301">
    <property type="entry name" value="NAT_SF"/>
    <property type="match status" value="1"/>
</dbReference>
<sequence>MPRLDLAFRQGLAARAVGRTDDGQMAGVSRSNATAVVQAAAYGQQGPTIAVLSYRDRPEVAQAAVENIAAAFQDDPSTTYFCRPERRVQYYRSILSCLLDWYPEDKQLVCTLPPDAAAFVHVFPRLRELDAWTKLRRGALVPLGCVRLGRLLTGMDASSFFEGQREDFVKVHGPFLYVSVMAVRPDRQGCGLGSALLAFVCDRADAAGMYCYIEATSLRNRALYERFGFKLILVGAVLVGEWEGSPRGPGLPRAGLGWVSTGEGRGRIAYITEWRSEPNMPYTYILARPPSPLDSRAVPADTVPEAAAAAVVMTRAADAAAHLGGPAPTSNTRAAGRLADAGRDLGGPSTEPRAPQVAPRQAAATCFRGRPFHVYFAEAHRYSDLTIVVLEVLLIPAVHLSRALALRAGCAYLREQPEREVQSCPHHQTQLRPALHMGIYEQAVIRDFPCRYSIFGRALYTLLQMYPLQFYSIWPLDIAEPLFMSSLLVFLLAAATWVIAEALALRPARDPDEGRARAAQRNRAVLRHCLVVGVRLALYAGNLLTVLQLWWRYGRRTGAMLLPLSCGKYYMACNRFQAYLFNLLLDVAMVKLPLEFQMPLCLVEAALVWATIIATDLMTHGSVQRPFQTVLLLICCMLVIPTSLLYVIEGPMRQAHQRSQAVAAAAAARRPMQEEPVESDSVLLLAASGPKATDSTETSGQGCRANSSTSHAFESYGENGEEAAVVVHTLLASSAISNPAESAQIEASSGGTFSPQQAAPRPYRSSRRPVLDLRLLDPTPAATRRDTNPWGGSSTAYGDRRGSGGGCHPLYTSRLGSFVVSVKVNSHHLAGGFPQAAAALSGATRDASRAVNGGGAMSAALRSLTCPSDSGGIGNGNDAGPGPGSLHSSSLLRSLGGGVVVRGCVHLIHVVRFPRASIPTASTFARRLQLPLQDADTEGGDLDSSCCMEAVAANILAPVEGHSAAAAAASVAAATAAVARRDTLGWEASSEQDSNLDEGEEGHFEAVTVTADTMMPTAAGAAEAAAATASAHSSHRVIDGGSGGGRGSSSGGGGGRRGCVSHLSDDGDDASDGGGGHWSPFISCEGQSDTSSEEGRGGRGDAALRRSPVPTACGGPRLIHHLGSSGGDGPGGGGSDGRDAVFPASTAMSDRSSQARRAWHVVRDAHSSPLQGAIGDLTFLGGGGSGGGNVEGGAGGGATAWAPLRNYISVADAMGGSSQSNALVSGPHSGASPMQQLVGSSSTFISDVRAEPAVPQAGSAEFAVGAAAAISASEPQRQKEMAAAAAAAAADDVIGMVSERGGVEGDAGGVPSASGAGTSGGFPAAAPNPVLTSTHEAETAGQGFDLDAALLMAYELAAAAAAVAAPSPAGAKAADGTADAAHPRGRGNWEDTAGQDAVMPWDVCDMSIGSVGGGIEELLPCYLDEVAVTPSLGAETTGAACSGKVRIVLSPEAVATVAELQPELLGAMDTGRVAGSSARGGGVSELGLRVVVAQISGGGNRAGSGSASTEGAAAEEASALLDKPLKHEASETEDTDPGQLGSSYHYWPAAYLDVELPRMVVDQLLDTRAPGGVGAAAVFVHLLAPRVGYSAEGEGTSAAASADAHIAPDVSAAAEPQPGSRTRGSALPTLQQPGRQEEPQGGHIAAALSGSGSGMITGDVAGANVGSTGTRSQNRVLAALPLLLVTDSAVSEELRAAYDEHAAAIFYDSGATDEDLQPHLPYSPSRLAAFRDHMYDMVADRGMWASVRLVAEALQDRCGVEVVGVKEVLKAGCAAPMTPASLPTAAQPSDSGGAAALSGAAGEEMFPASLRIERRCSSSCSCSCVGGSAFGSSSKDAAGGGGDATPSANITVDGDQVSRRSSVSSWLGRLAAAAAAAGVVAFAARMAWVRSFSVSRCRSLRLLASCFCTEQQLRLRSVSVAPSRRSALLWLALLVLLLEGQSRTQSVKPVPTPSDSNPPPRPPLAKSTASTILGFIRPASGAGDLTSRRSRSYAGSVASSIIASPGARSTTSTETGMPWGDVSGGSGGDGGHRPAYDRSYANSPSNFYHYHAAPATTAASAVSASPRSFTHPGGGGGGDQDFWGRRFGGGTPYAHSDAAEAPAGGGGPGGGLLAASSHMSVGGASPATTTGLPETPGLRSPEWSPRRRSRSSGSAPPLPPQLRPAASTTPTASAATTRRPPVQPQVSGLQVKADDLQVLPYASYGNVIVDGTGIGGRVVSTSVKAAARPKAAEGLAVWVPMDDADEEVDFAEGDEGGCEARENGDAGGQESSGPTVPPAAVATAATVPVAVAALPVQVLPAASDARELSLMFGLLRTVRCAVSAALGEPPATADNTGTDSARKGGNANNVVPPAESTAELTSTVAAAPTCVLMLVLAVRLFRAAVRWPAVASLCGAVTAVVAAWLAAAALLLACVRAGGRCGQLAWGFVGWLLVGRCSNARAVVGA</sequence>
<dbReference type="PANTHER" id="PTHR42791">
    <property type="entry name" value="GNAT FAMILY ACETYLTRANSFERASE"/>
    <property type="match status" value="1"/>
</dbReference>
<feature type="compositionally biased region" description="Gly residues" evidence="1">
    <location>
        <begin position="1040"/>
        <end position="1057"/>
    </location>
</feature>
<feature type="region of interest" description="Disordered" evidence="1">
    <location>
        <begin position="2254"/>
        <end position="2278"/>
    </location>
</feature>
<dbReference type="InParanoid" id="D8U9L5"/>
<feature type="compositionally biased region" description="Pro residues" evidence="1">
    <location>
        <begin position="1950"/>
        <end position="1963"/>
    </location>
</feature>
<feature type="compositionally biased region" description="Gly residues" evidence="1">
    <location>
        <begin position="2103"/>
        <end position="2112"/>
    </location>
</feature>
<dbReference type="OrthoDB" id="545632at2759"/>
<organism evidence="5">
    <name type="scientific">Volvox carteri f. nagariensis</name>
    <dbReference type="NCBI Taxonomy" id="3068"/>
    <lineage>
        <taxon>Eukaryota</taxon>
        <taxon>Viridiplantae</taxon>
        <taxon>Chlorophyta</taxon>
        <taxon>core chlorophytes</taxon>
        <taxon>Chlorophyceae</taxon>
        <taxon>CS clade</taxon>
        <taxon>Chlamydomonadales</taxon>
        <taxon>Volvocaceae</taxon>
        <taxon>Volvox</taxon>
    </lineage>
</organism>
<keyword evidence="5" id="KW-1185">Reference proteome</keyword>
<feature type="region of interest" description="Disordered" evidence="1">
    <location>
        <begin position="742"/>
        <end position="803"/>
    </location>
</feature>
<accession>D8U9L5</accession>
<gene>
    <name evidence="4" type="ORF">VOLCADRAFT_106768</name>
</gene>
<feature type="transmembrane region" description="Helical" evidence="2">
    <location>
        <begin position="596"/>
        <end position="618"/>
    </location>
</feature>
<name>D8U9L5_VOLCA</name>
<dbReference type="SUPFAM" id="SSF55729">
    <property type="entry name" value="Acyl-CoA N-acyltransferases (Nat)"/>
    <property type="match status" value="1"/>
</dbReference>
<evidence type="ECO:0000259" key="3">
    <source>
        <dbReference type="PROSITE" id="PS51186"/>
    </source>
</evidence>
<dbReference type="InterPro" id="IPR052523">
    <property type="entry name" value="Trichothecene_AcTrans"/>
</dbReference>
<feature type="compositionally biased region" description="Polar residues" evidence="1">
    <location>
        <begin position="2003"/>
        <end position="2015"/>
    </location>
</feature>
<feature type="region of interest" description="Disordered" evidence="1">
    <location>
        <begin position="1369"/>
        <end position="1393"/>
    </location>
</feature>
<feature type="compositionally biased region" description="Low complexity" evidence="1">
    <location>
        <begin position="1369"/>
        <end position="1380"/>
    </location>
</feature>
<keyword evidence="2" id="KW-0812">Transmembrane</keyword>
<feature type="compositionally biased region" description="Low complexity" evidence="1">
    <location>
        <begin position="2163"/>
        <end position="2180"/>
    </location>
</feature>
<feature type="transmembrane region" description="Helical" evidence="2">
    <location>
        <begin position="630"/>
        <end position="648"/>
    </location>
</feature>
<feature type="region of interest" description="Disordered" evidence="1">
    <location>
        <begin position="689"/>
        <end position="715"/>
    </location>
</feature>
<dbReference type="PROSITE" id="PS51186">
    <property type="entry name" value="GNAT"/>
    <property type="match status" value="1"/>
</dbReference>
<feature type="region of interest" description="Disordered" evidence="1">
    <location>
        <begin position="1025"/>
        <end position="1141"/>
    </location>
</feature>
<dbReference type="KEGG" id="vcn:VOLCADRAFT_106768"/>
<dbReference type="InterPro" id="IPR000182">
    <property type="entry name" value="GNAT_dom"/>
</dbReference>
<feature type="transmembrane region" description="Helical" evidence="2">
    <location>
        <begin position="525"/>
        <end position="551"/>
    </location>
</feature>
<evidence type="ECO:0000313" key="4">
    <source>
        <dbReference type="EMBL" id="EFJ43602.1"/>
    </source>
</evidence>